<dbReference type="AlphaFoldDB" id="A0A177AMT6"/>
<sequence length="101" mass="11487">MADWESDQNHTEHHPHSRANVTKYMEQFSLLETYDLLKRDAFFEVVHKTTNGKAPKALTFSELVKADDYFPTFSKLPAPDVRGGPPMWTTSGCNNLFVPSV</sequence>
<dbReference type="RefSeq" id="XP_024328635.1">
    <property type="nucleotide sequence ID" value="XM_024463850.1"/>
</dbReference>
<dbReference type="EMBL" id="KV441386">
    <property type="protein sequence ID" value="OAF63366.1"/>
    <property type="molecule type" value="Genomic_DNA"/>
</dbReference>
<accession>A0A177AMT6</accession>
<dbReference type="Proteomes" id="UP000077154">
    <property type="component" value="Unassembled WGS sequence"/>
</dbReference>
<gene>
    <name evidence="1" type="ORF">VC83_00154</name>
</gene>
<name>A0A177AMT6_9PEZI</name>
<dbReference type="GeneID" id="36283253"/>
<organism evidence="1">
    <name type="scientific">Pseudogymnoascus destructans</name>
    <dbReference type="NCBI Taxonomy" id="655981"/>
    <lineage>
        <taxon>Eukaryota</taxon>
        <taxon>Fungi</taxon>
        <taxon>Dikarya</taxon>
        <taxon>Ascomycota</taxon>
        <taxon>Pezizomycotina</taxon>
        <taxon>Leotiomycetes</taxon>
        <taxon>Thelebolales</taxon>
        <taxon>Thelebolaceae</taxon>
        <taxon>Pseudogymnoascus</taxon>
    </lineage>
</organism>
<protein>
    <submittedName>
        <fullName evidence="1">Uncharacterized protein</fullName>
    </submittedName>
</protein>
<reference evidence="1" key="1">
    <citation type="submission" date="2016-03" db="EMBL/GenBank/DDBJ databases">
        <title>Updated assembly of Pseudogymnoascus destructans, the fungus causing white-nose syndrome of bats.</title>
        <authorList>
            <person name="Palmer J.M."/>
            <person name="Drees K.P."/>
            <person name="Foster J.T."/>
            <person name="Lindner D.L."/>
        </authorList>
    </citation>
    <scope>NUCLEOTIDE SEQUENCE [LARGE SCALE GENOMIC DNA]</scope>
    <source>
        <strain evidence="1">20631-21</strain>
    </source>
</reference>
<evidence type="ECO:0000313" key="1">
    <source>
        <dbReference type="EMBL" id="OAF63366.1"/>
    </source>
</evidence>
<proteinExistence type="predicted"/>